<dbReference type="EMBL" id="JBHRYN010000012">
    <property type="protein sequence ID" value="MFC3702147.1"/>
    <property type="molecule type" value="Genomic_DNA"/>
</dbReference>
<dbReference type="InterPro" id="IPR015443">
    <property type="entry name" value="Aldose_1-epimerase"/>
</dbReference>
<dbReference type="PANTHER" id="PTHR10091">
    <property type="entry name" value="ALDOSE-1-EPIMERASE"/>
    <property type="match status" value="1"/>
</dbReference>
<evidence type="ECO:0000256" key="8">
    <source>
        <dbReference type="PIRNR" id="PIRNR005096"/>
    </source>
</evidence>
<comment type="catalytic activity">
    <reaction evidence="1 8">
        <text>alpha-D-glucose = beta-D-glucose</text>
        <dbReference type="Rhea" id="RHEA:10264"/>
        <dbReference type="ChEBI" id="CHEBI:15903"/>
        <dbReference type="ChEBI" id="CHEBI:17925"/>
        <dbReference type="EC" id="5.1.3.3"/>
    </reaction>
</comment>
<dbReference type="GO" id="GO:0016853">
    <property type="term" value="F:isomerase activity"/>
    <property type="evidence" value="ECO:0007669"/>
    <property type="project" value="UniProtKB-KW"/>
</dbReference>
<evidence type="ECO:0000256" key="5">
    <source>
        <dbReference type="ARBA" id="ARBA00014165"/>
    </source>
</evidence>
<dbReference type="Proteomes" id="UP001595710">
    <property type="component" value="Unassembled WGS sequence"/>
</dbReference>
<comment type="similarity">
    <text evidence="3 8">Belongs to the aldose epimerase family.</text>
</comment>
<comment type="pathway">
    <text evidence="2 8">Carbohydrate metabolism; hexose metabolism.</text>
</comment>
<dbReference type="RefSeq" id="WP_290281532.1">
    <property type="nucleotide sequence ID" value="NZ_JAUFQI010000001.1"/>
</dbReference>
<evidence type="ECO:0000256" key="1">
    <source>
        <dbReference type="ARBA" id="ARBA00001614"/>
    </source>
</evidence>
<dbReference type="Gene3D" id="2.70.98.10">
    <property type="match status" value="1"/>
</dbReference>
<organism evidence="9 10">
    <name type="scientific">Reinekea marina</name>
    <dbReference type="NCBI Taxonomy" id="1310421"/>
    <lineage>
        <taxon>Bacteria</taxon>
        <taxon>Pseudomonadati</taxon>
        <taxon>Pseudomonadota</taxon>
        <taxon>Gammaproteobacteria</taxon>
        <taxon>Oceanospirillales</taxon>
        <taxon>Saccharospirillaceae</taxon>
        <taxon>Reinekea</taxon>
    </lineage>
</organism>
<evidence type="ECO:0000256" key="2">
    <source>
        <dbReference type="ARBA" id="ARBA00005028"/>
    </source>
</evidence>
<dbReference type="PANTHER" id="PTHR10091:SF0">
    <property type="entry name" value="GALACTOSE MUTAROTASE"/>
    <property type="match status" value="1"/>
</dbReference>
<name>A0ABV7WSH5_9GAMM</name>
<evidence type="ECO:0000256" key="7">
    <source>
        <dbReference type="ARBA" id="ARBA00023277"/>
    </source>
</evidence>
<dbReference type="Pfam" id="PF01263">
    <property type="entry name" value="Aldose_epim"/>
    <property type="match status" value="1"/>
</dbReference>
<proteinExistence type="inferred from homology"/>
<dbReference type="InterPro" id="IPR008183">
    <property type="entry name" value="Aldose_1/G6P_1-epimerase"/>
</dbReference>
<keyword evidence="10" id="KW-1185">Reference proteome</keyword>
<evidence type="ECO:0000256" key="6">
    <source>
        <dbReference type="ARBA" id="ARBA00023235"/>
    </source>
</evidence>
<comment type="caution">
    <text evidence="9">The sequence shown here is derived from an EMBL/GenBank/DDBJ whole genome shotgun (WGS) entry which is preliminary data.</text>
</comment>
<gene>
    <name evidence="9" type="ORF">ACFOND_10875</name>
</gene>
<evidence type="ECO:0000256" key="3">
    <source>
        <dbReference type="ARBA" id="ARBA00006206"/>
    </source>
</evidence>
<dbReference type="InterPro" id="IPR018052">
    <property type="entry name" value="Ald1_epimerase_CS"/>
</dbReference>
<dbReference type="SUPFAM" id="SSF74650">
    <property type="entry name" value="Galactose mutarotase-like"/>
    <property type="match status" value="1"/>
</dbReference>
<accession>A0ABV7WSH5</accession>
<dbReference type="CDD" id="cd09019">
    <property type="entry name" value="galactose_mutarotase_like"/>
    <property type="match status" value="1"/>
</dbReference>
<dbReference type="NCBIfam" id="NF008277">
    <property type="entry name" value="PRK11055.1"/>
    <property type="match status" value="1"/>
</dbReference>
<dbReference type="PROSITE" id="PS00545">
    <property type="entry name" value="ALDOSE_1_EPIMERASE"/>
    <property type="match status" value="1"/>
</dbReference>
<dbReference type="PIRSF" id="PIRSF005096">
    <property type="entry name" value="GALM"/>
    <property type="match status" value="1"/>
</dbReference>
<dbReference type="EC" id="5.1.3.3" evidence="4 8"/>
<reference evidence="10" key="1">
    <citation type="journal article" date="2019" name="Int. J. Syst. Evol. Microbiol.">
        <title>The Global Catalogue of Microorganisms (GCM) 10K type strain sequencing project: providing services to taxonomists for standard genome sequencing and annotation.</title>
        <authorList>
            <consortium name="The Broad Institute Genomics Platform"/>
            <consortium name="The Broad Institute Genome Sequencing Center for Infectious Disease"/>
            <person name="Wu L."/>
            <person name="Ma J."/>
        </authorList>
    </citation>
    <scope>NUCLEOTIDE SEQUENCE [LARGE SCALE GENOMIC DNA]</scope>
    <source>
        <strain evidence="10">CECT 8288</strain>
    </source>
</reference>
<dbReference type="InterPro" id="IPR047215">
    <property type="entry name" value="Galactose_mutarotase-like"/>
</dbReference>
<dbReference type="InterPro" id="IPR011013">
    <property type="entry name" value="Gal_mutarotase_sf_dom"/>
</dbReference>
<dbReference type="InterPro" id="IPR014718">
    <property type="entry name" value="GH-type_carb-bd"/>
</dbReference>
<protein>
    <recommendedName>
        <fullName evidence="5 8">Aldose 1-epimerase</fullName>
        <ecNumber evidence="4 8">5.1.3.3</ecNumber>
    </recommendedName>
</protein>
<sequence length="348" mass="37992">MVATISEQTLGTLATGEEVKQFILRNASGAEAKFCNLGAAWVGFKLTHDSENLVLGCDTLEAFINQGASLGATIGRFANRIKGGQFSIDNQTVSVSQNMANDHIHGGFEGYSKKIWQSHIALVNEHPTLTFRYLSADGEEGFPGQLDVAVTVTLTDSNSVSFEYTAQPHARTVVNLTNHVYFNLQGAQSGNLNDHEFKINASHYVEADSTGMPTGSINTVAGTALDLTQWKNIATELNDQQDPTIARAHGYDHCYCLDNNGEQSSVAFARAEGIQLTCTTTLPGVQFYTGNFLGNTPINDSQVYKTHGAFCFEPGYWPDSPNHAHFPDCTFDNSHPYSAIIEYRFTQL</sequence>
<keyword evidence="7 8" id="KW-0119">Carbohydrate metabolism</keyword>
<evidence type="ECO:0000313" key="10">
    <source>
        <dbReference type="Proteomes" id="UP001595710"/>
    </source>
</evidence>
<evidence type="ECO:0000256" key="4">
    <source>
        <dbReference type="ARBA" id="ARBA00013185"/>
    </source>
</evidence>
<evidence type="ECO:0000313" key="9">
    <source>
        <dbReference type="EMBL" id="MFC3702147.1"/>
    </source>
</evidence>
<keyword evidence="6 8" id="KW-0413">Isomerase</keyword>